<keyword evidence="2" id="KW-1185">Reference proteome</keyword>
<evidence type="ECO:0000313" key="1">
    <source>
        <dbReference type="EMBL" id="KAK4315906.1"/>
    </source>
</evidence>
<organism evidence="1 2">
    <name type="scientific">Petrolisthes manimaculis</name>
    <dbReference type="NCBI Taxonomy" id="1843537"/>
    <lineage>
        <taxon>Eukaryota</taxon>
        <taxon>Metazoa</taxon>
        <taxon>Ecdysozoa</taxon>
        <taxon>Arthropoda</taxon>
        <taxon>Crustacea</taxon>
        <taxon>Multicrustacea</taxon>
        <taxon>Malacostraca</taxon>
        <taxon>Eumalacostraca</taxon>
        <taxon>Eucarida</taxon>
        <taxon>Decapoda</taxon>
        <taxon>Pleocyemata</taxon>
        <taxon>Anomura</taxon>
        <taxon>Galatheoidea</taxon>
        <taxon>Porcellanidae</taxon>
        <taxon>Petrolisthes</taxon>
    </lineage>
</organism>
<comment type="caution">
    <text evidence="1">The sequence shown here is derived from an EMBL/GenBank/DDBJ whole genome shotgun (WGS) entry which is preliminary data.</text>
</comment>
<name>A0AAE1UCR7_9EUCA</name>
<gene>
    <name evidence="1" type="ORF">Pmani_012893</name>
</gene>
<sequence>MGEISPSRPGNTASPKQNKLETWRVSFGPGQIFTHDGGKVKCESFGLGRMFTQDGGKAKGNWVGRLGPDTVDSNWWWDDGVGEPVQAGADWKDEQPVRFLNYGPQLNDKGERATSLMKCSTTLSCFEPGRTLTQEGGKAKCERYAKISKWN</sequence>
<accession>A0AAE1UCR7</accession>
<proteinExistence type="predicted"/>
<evidence type="ECO:0000313" key="2">
    <source>
        <dbReference type="Proteomes" id="UP001292094"/>
    </source>
</evidence>
<dbReference type="Proteomes" id="UP001292094">
    <property type="component" value="Unassembled WGS sequence"/>
</dbReference>
<dbReference type="AlphaFoldDB" id="A0AAE1UCR7"/>
<protein>
    <submittedName>
        <fullName evidence="1">Uncharacterized protein</fullName>
    </submittedName>
</protein>
<dbReference type="EMBL" id="JAWZYT010001067">
    <property type="protein sequence ID" value="KAK4315906.1"/>
    <property type="molecule type" value="Genomic_DNA"/>
</dbReference>
<reference evidence="1" key="1">
    <citation type="submission" date="2023-11" db="EMBL/GenBank/DDBJ databases">
        <title>Genome assemblies of two species of porcelain crab, Petrolisthes cinctipes and Petrolisthes manimaculis (Anomura: Porcellanidae).</title>
        <authorList>
            <person name="Angst P."/>
        </authorList>
    </citation>
    <scope>NUCLEOTIDE SEQUENCE</scope>
    <source>
        <strain evidence="1">PB745_02</strain>
        <tissue evidence="1">Gill</tissue>
    </source>
</reference>